<dbReference type="SUPFAM" id="SSF53335">
    <property type="entry name" value="S-adenosyl-L-methionine-dependent methyltransferases"/>
    <property type="match status" value="1"/>
</dbReference>
<comment type="caution">
    <text evidence="2">The sequence shown here is derived from an EMBL/GenBank/DDBJ whole genome shotgun (WGS) entry which is preliminary data.</text>
</comment>
<dbReference type="RefSeq" id="WP_270029390.1">
    <property type="nucleotide sequence ID" value="NZ_JAPDDP010000091.1"/>
</dbReference>
<dbReference type="AlphaFoldDB" id="A0A9X3NH08"/>
<dbReference type="InterPro" id="IPR013216">
    <property type="entry name" value="Methyltransf_11"/>
</dbReference>
<dbReference type="PANTHER" id="PTHR43591">
    <property type="entry name" value="METHYLTRANSFERASE"/>
    <property type="match status" value="1"/>
</dbReference>
<keyword evidence="2" id="KW-0489">Methyltransferase</keyword>
<dbReference type="GO" id="GO:0032259">
    <property type="term" value="P:methylation"/>
    <property type="evidence" value="ECO:0007669"/>
    <property type="project" value="UniProtKB-KW"/>
</dbReference>
<dbReference type="InterPro" id="IPR029063">
    <property type="entry name" value="SAM-dependent_MTases_sf"/>
</dbReference>
<evidence type="ECO:0000313" key="3">
    <source>
        <dbReference type="Proteomes" id="UP001147653"/>
    </source>
</evidence>
<evidence type="ECO:0000313" key="2">
    <source>
        <dbReference type="EMBL" id="MDA0184927.1"/>
    </source>
</evidence>
<gene>
    <name evidence="2" type="ORF">OJ997_31780</name>
</gene>
<evidence type="ECO:0000259" key="1">
    <source>
        <dbReference type="Pfam" id="PF08241"/>
    </source>
</evidence>
<accession>A0A9X3NH08</accession>
<organism evidence="2 3">
    <name type="scientific">Solirubrobacter phytolaccae</name>
    <dbReference type="NCBI Taxonomy" id="1404360"/>
    <lineage>
        <taxon>Bacteria</taxon>
        <taxon>Bacillati</taxon>
        <taxon>Actinomycetota</taxon>
        <taxon>Thermoleophilia</taxon>
        <taxon>Solirubrobacterales</taxon>
        <taxon>Solirubrobacteraceae</taxon>
        <taxon>Solirubrobacter</taxon>
    </lineage>
</organism>
<feature type="domain" description="Methyltransferase type 11" evidence="1">
    <location>
        <begin position="19"/>
        <end position="101"/>
    </location>
</feature>
<dbReference type="Pfam" id="PF08241">
    <property type="entry name" value="Methyltransf_11"/>
    <property type="match status" value="1"/>
</dbReference>
<dbReference type="GO" id="GO:0008757">
    <property type="term" value="F:S-adenosylmethionine-dependent methyltransferase activity"/>
    <property type="evidence" value="ECO:0007669"/>
    <property type="project" value="InterPro"/>
</dbReference>
<protein>
    <submittedName>
        <fullName evidence="2">Class I SAM-dependent methyltransferase</fullName>
    </submittedName>
</protein>
<name>A0A9X3NH08_9ACTN</name>
<dbReference type="Proteomes" id="UP001147653">
    <property type="component" value="Unassembled WGS sequence"/>
</dbReference>
<dbReference type="Gene3D" id="3.40.50.150">
    <property type="entry name" value="Vaccinia Virus protein VP39"/>
    <property type="match status" value="1"/>
</dbReference>
<keyword evidence="3" id="KW-1185">Reference proteome</keyword>
<keyword evidence="2" id="KW-0808">Transferase</keyword>
<reference evidence="2" key="1">
    <citation type="submission" date="2022-10" db="EMBL/GenBank/DDBJ databases">
        <title>The WGS of Solirubrobacter phytolaccae KCTC 29190.</title>
        <authorList>
            <person name="Jiang Z."/>
        </authorList>
    </citation>
    <scope>NUCLEOTIDE SEQUENCE</scope>
    <source>
        <strain evidence="2">KCTC 29190</strain>
    </source>
</reference>
<sequence length="203" mass="22421">MDDFEALTNAIALEGRTVVDVGCGDGAFVRALRGAGADALGVDIDVARARELDPDGHYLTGGAQDLPLEDGSVDVATLMRSLHHVPDPHTAFPELKRVVRDLVYIAEPLAVGAFFELLRPVDDETEVRAQAQAAIQASGFESLQTIEYDVVLQIDRLEQLRDRILSADPTRADRYAQEEENLRERFMPGAYPIPMRVDILRPR</sequence>
<dbReference type="CDD" id="cd02440">
    <property type="entry name" value="AdoMet_MTases"/>
    <property type="match status" value="1"/>
</dbReference>
<proteinExistence type="predicted"/>
<dbReference type="EMBL" id="JAPDDP010000091">
    <property type="protein sequence ID" value="MDA0184927.1"/>
    <property type="molecule type" value="Genomic_DNA"/>
</dbReference>